<keyword evidence="8" id="KW-0238">DNA-binding</keyword>
<dbReference type="PROSITE" id="PS50157">
    <property type="entry name" value="ZINC_FINGER_C2H2_2"/>
    <property type="match status" value="5"/>
</dbReference>
<dbReference type="GO" id="GO:0000981">
    <property type="term" value="F:DNA-binding transcription factor activity, RNA polymerase II-specific"/>
    <property type="evidence" value="ECO:0007669"/>
    <property type="project" value="TreeGrafter"/>
</dbReference>
<keyword evidence="5 11" id="KW-0863">Zinc-finger</keyword>
<evidence type="ECO:0000256" key="7">
    <source>
        <dbReference type="ARBA" id="ARBA00023015"/>
    </source>
</evidence>
<dbReference type="Gene3D" id="3.30.160.60">
    <property type="entry name" value="Classic Zinc Finger"/>
    <property type="match status" value="6"/>
</dbReference>
<evidence type="ECO:0000256" key="11">
    <source>
        <dbReference type="PROSITE-ProRule" id="PRU00042"/>
    </source>
</evidence>
<feature type="domain" description="C2H2-type" evidence="12">
    <location>
        <begin position="232"/>
        <end position="264"/>
    </location>
</feature>
<keyword evidence="3" id="KW-0479">Metal-binding</keyword>
<reference evidence="13" key="1">
    <citation type="submission" date="2025-08" db="UniProtKB">
        <authorList>
            <consortium name="Ensembl"/>
        </authorList>
    </citation>
    <scope>IDENTIFICATION</scope>
</reference>
<feature type="domain" description="C2H2-type" evidence="12">
    <location>
        <begin position="131"/>
        <end position="158"/>
    </location>
</feature>
<dbReference type="SUPFAM" id="SSF57667">
    <property type="entry name" value="beta-beta-alpha zinc fingers"/>
    <property type="match status" value="3"/>
</dbReference>
<dbReference type="Pfam" id="PF00096">
    <property type="entry name" value="zf-C2H2"/>
    <property type="match status" value="4"/>
</dbReference>
<sequence>MSKGQTLRALVTERLSAAAEDIFVLFERTIVEYEEELCRSKEENQRKQQLLDKVLTLRVELFRGNFQIPSTSPGPGLNQEITETPQINEEQSVKQEDEQLKKHQCNVCNKRFHTKYALQIHIRVHTKEKPYSCSICYKSFSTSSSLVRHKRTHTGEKPYHCTVCMKSFSDKSSLEVHRKRHTGERPFSCPMCEKQFILKSNLEEHKRRHTGDKPFSCSFFRHKRTHTGEKPYKCTVCMKSFTEKYALEQHRKYTQATDHSGAHL</sequence>
<evidence type="ECO:0000256" key="1">
    <source>
        <dbReference type="ARBA" id="ARBA00004123"/>
    </source>
</evidence>
<accession>A0A8C6T5A4</accession>
<dbReference type="GO" id="GO:0005634">
    <property type="term" value="C:nucleus"/>
    <property type="evidence" value="ECO:0007669"/>
    <property type="project" value="UniProtKB-SubCell"/>
</dbReference>
<protein>
    <recommendedName>
        <fullName evidence="12">C2H2-type domain-containing protein</fullName>
    </recommendedName>
</protein>
<evidence type="ECO:0000256" key="4">
    <source>
        <dbReference type="ARBA" id="ARBA00022737"/>
    </source>
</evidence>
<evidence type="ECO:0000313" key="14">
    <source>
        <dbReference type="Proteomes" id="UP000694523"/>
    </source>
</evidence>
<proteinExistence type="inferred from homology"/>
<dbReference type="PROSITE" id="PS00028">
    <property type="entry name" value="ZINC_FINGER_C2H2_1"/>
    <property type="match status" value="4"/>
</dbReference>
<dbReference type="AlphaFoldDB" id="A0A8C6T5A4"/>
<keyword evidence="4" id="KW-0677">Repeat</keyword>
<comment type="subcellular location">
    <subcellularLocation>
        <location evidence="1">Nucleus</location>
    </subcellularLocation>
</comment>
<keyword evidence="9" id="KW-0804">Transcription</keyword>
<evidence type="ECO:0000256" key="9">
    <source>
        <dbReference type="ARBA" id="ARBA00023163"/>
    </source>
</evidence>
<evidence type="ECO:0000259" key="12">
    <source>
        <dbReference type="PROSITE" id="PS50157"/>
    </source>
</evidence>
<evidence type="ECO:0000256" key="6">
    <source>
        <dbReference type="ARBA" id="ARBA00022833"/>
    </source>
</evidence>
<dbReference type="SMART" id="SM00355">
    <property type="entry name" value="ZnF_C2H2"/>
    <property type="match status" value="5"/>
</dbReference>
<dbReference type="FunFam" id="3.30.160.60:FF:001732">
    <property type="entry name" value="Zgc:162936"/>
    <property type="match status" value="1"/>
</dbReference>
<dbReference type="InterPro" id="IPR013087">
    <property type="entry name" value="Znf_C2H2_type"/>
</dbReference>
<dbReference type="FunFam" id="3.30.160.60:FF:002343">
    <property type="entry name" value="Zinc finger protein 33A"/>
    <property type="match status" value="1"/>
</dbReference>
<evidence type="ECO:0000256" key="2">
    <source>
        <dbReference type="ARBA" id="ARBA00006991"/>
    </source>
</evidence>
<organism evidence="13 14">
    <name type="scientific">Neogobius melanostomus</name>
    <name type="common">round goby</name>
    <dbReference type="NCBI Taxonomy" id="47308"/>
    <lineage>
        <taxon>Eukaryota</taxon>
        <taxon>Metazoa</taxon>
        <taxon>Chordata</taxon>
        <taxon>Craniata</taxon>
        <taxon>Vertebrata</taxon>
        <taxon>Euteleostomi</taxon>
        <taxon>Actinopterygii</taxon>
        <taxon>Neopterygii</taxon>
        <taxon>Teleostei</taxon>
        <taxon>Neoteleostei</taxon>
        <taxon>Acanthomorphata</taxon>
        <taxon>Gobiaria</taxon>
        <taxon>Gobiiformes</taxon>
        <taxon>Gobioidei</taxon>
        <taxon>Gobiidae</taxon>
        <taxon>Benthophilinae</taxon>
        <taxon>Neogobiini</taxon>
        <taxon>Neogobius</taxon>
    </lineage>
</organism>
<keyword evidence="7" id="KW-0805">Transcription regulation</keyword>
<dbReference type="PANTHER" id="PTHR46105:SF28">
    <property type="entry name" value="ZINC FINGER PROTEIN 37-LIKE"/>
    <property type="match status" value="1"/>
</dbReference>
<dbReference type="GO" id="GO:0005694">
    <property type="term" value="C:chromosome"/>
    <property type="evidence" value="ECO:0007669"/>
    <property type="project" value="UniProtKB-ARBA"/>
</dbReference>
<dbReference type="InterPro" id="IPR050457">
    <property type="entry name" value="ZnFinger_BTB_dom_contain"/>
</dbReference>
<evidence type="ECO:0000313" key="13">
    <source>
        <dbReference type="Ensembl" id="ENSNMLP00000016451.1"/>
    </source>
</evidence>
<feature type="domain" description="C2H2-type" evidence="12">
    <location>
        <begin position="103"/>
        <end position="130"/>
    </location>
</feature>
<evidence type="ECO:0000256" key="8">
    <source>
        <dbReference type="ARBA" id="ARBA00023125"/>
    </source>
</evidence>
<comment type="similarity">
    <text evidence="2">Belongs to the krueppel C2H2-type zinc-finger protein family.</text>
</comment>
<dbReference type="Proteomes" id="UP000694523">
    <property type="component" value="Unplaced"/>
</dbReference>
<keyword evidence="10" id="KW-0539">Nucleus</keyword>
<evidence type="ECO:0000256" key="3">
    <source>
        <dbReference type="ARBA" id="ARBA00022723"/>
    </source>
</evidence>
<dbReference type="GO" id="GO:0008270">
    <property type="term" value="F:zinc ion binding"/>
    <property type="evidence" value="ECO:0007669"/>
    <property type="project" value="UniProtKB-KW"/>
</dbReference>
<evidence type="ECO:0000256" key="10">
    <source>
        <dbReference type="ARBA" id="ARBA00023242"/>
    </source>
</evidence>
<keyword evidence="14" id="KW-1185">Reference proteome</keyword>
<dbReference type="Ensembl" id="ENSNMLT00000018490.1">
    <property type="protein sequence ID" value="ENSNMLP00000016451.1"/>
    <property type="gene ID" value="ENSNMLG00000010901.1"/>
</dbReference>
<dbReference type="GO" id="GO:0000978">
    <property type="term" value="F:RNA polymerase II cis-regulatory region sequence-specific DNA binding"/>
    <property type="evidence" value="ECO:0007669"/>
    <property type="project" value="TreeGrafter"/>
</dbReference>
<dbReference type="GO" id="GO:0045893">
    <property type="term" value="P:positive regulation of DNA-templated transcription"/>
    <property type="evidence" value="ECO:0007669"/>
    <property type="project" value="UniProtKB-ARBA"/>
</dbReference>
<keyword evidence="6" id="KW-0862">Zinc</keyword>
<dbReference type="Pfam" id="PF13912">
    <property type="entry name" value="zf-C2H2_6"/>
    <property type="match status" value="1"/>
</dbReference>
<dbReference type="PANTHER" id="PTHR46105">
    <property type="entry name" value="AGAP004733-PA"/>
    <property type="match status" value="1"/>
</dbReference>
<evidence type="ECO:0000256" key="5">
    <source>
        <dbReference type="ARBA" id="ARBA00022771"/>
    </source>
</evidence>
<dbReference type="GO" id="GO:0042802">
    <property type="term" value="F:identical protein binding"/>
    <property type="evidence" value="ECO:0007669"/>
    <property type="project" value="UniProtKB-ARBA"/>
</dbReference>
<dbReference type="FunFam" id="3.30.160.60:FF:000508">
    <property type="entry name" value="Myeloid zinc finger 1"/>
    <property type="match status" value="1"/>
</dbReference>
<reference evidence="13" key="2">
    <citation type="submission" date="2025-09" db="UniProtKB">
        <authorList>
            <consortium name="Ensembl"/>
        </authorList>
    </citation>
    <scope>IDENTIFICATION</scope>
</reference>
<dbReference type="InterPro" id="IPR036236">
    <property type="entry name" value="Znf_C2H2_sf"/>
</dbReference>
<feature type="domain" description="C2H2-type" evidence="12">
    <location>
        <begin position="187"/>
        <end position="214"/>
    </location>
</feature>
<feature type="domain" description="C2H2-type" evidence="12">
    <location>
        <begin position="159"/>
        <end position="186"/>
    </location>
</feature>
<name>A0A8C6T5A4_9GOBI</name>
<dbReference type="FunFam" id="3.30.160.60:FF:000512">
    <property type="entry name" value="zinc finger protein 197 isoform X1"/>
    <property type="match status" value="1"/>
</dbReference>
<dbReference type="FunFam" id="3.30.160.60:FF:000446">
    <property type="entry name" value="Zinc finger protein"/>
    <property type="match status" value="1"/>
</dbReference>